<evidence type="ECO:0000313" key="2">
    <source>
        <dbReference type="EMBL" id="OGM27506.1"/>
    </source>
</evidence>
<reference evidence="2 3" key="1">
    <citation type="journal article" date="2016" name="Nat. Commun.">
        <title>Thousands of microbial genomes shed light on interconnected biogeochemical processes in an aquifer system.</title>
        <authorList>
            <person name="Anantharaman K."/>
            <person name="Brown C.T."/>
            <person name="Hug L.A."/>
            <person name="Sharon I."/>
            <person name="Castelle C.J."/>
            <person name="Probst A.J."/>
            <person name="Thomas B.C."/>
            <person name="Singh A."/>
            <person name="Wilkins M.J."/>
            <person name="Karaoz U."/>
            <person name="Brodie E.L."/>
            <person name="Williams K.H."/>
            <person name="Hubbard S.S."/>
            <person name="Banfield J.F."/>
        </authorList>
    </citation>
    <scope>NUCLEOTIDE SEQUENCE [LARGE SCALE GENOMIC DNA]</scope>
</reference>
<evidence type="ECO:0000256" key="1">
    <source>
        <dbReference type="SAM" id="Phobius"/>
    </source>
</evidence>
<feature type="transmembrane region" description="Helical" evidence="1">
    <location>
        <begin position="86"/>
        <end position="107"/>
    </location>
</feature>
<dbReference type="AlphaFoldDB" id="A0A1F7YJI7"/>
<dbReference type="EMBL" id="MGGL01000004">
    <property type="protein sequence ID" value="OGM27506.1"/>
    <property type="molecule type" value="Genomic_DNA"/>
</dbReference>
<gene>
    <name evidence="2" type="ORF">A2628_01820</name>
</gene>
<accession>A0A1F7YJI7</accession>
<dbReference type="Proteomes" id="UP000179221">
    <property type="component" value="Unassembled WGS sequence"/>
</dbReference>
<evidence type="ECO:0000313" key="3">
    <source>
        <dbReference type="Proteomes" id="UP000179221"/>
    </source>
</evidence>
<evidence type="ECO:0008006" key="4">
    <source>
        <dbReference type="Google" id="ProtNLM"/>
    </source>
</evidence>
<name>A0A1F7YJI7_9BACT</name>
<keyword evidence="1" id="KW-0812">Transmembrane</keyword>
<organism evidence="2 3">
    <name type="scientific">Candidatus Woesebacteria bacterium RIFCSPHIGHO2_01_FULL_40_22</name>
    <dbReference type="NCBI Taxonomy" id="1802499"/>
    <lineage>
        <taxon>Bacteria</taxon>
        <taxon>Candidatus Woeseibacteriota</taxon>
    </lineage>
</organism>
<proteinExistence type="predicted"/>
<protein>
    <recommendedName>
        <fullName evidence="4">DUF5666 domain-containing protein</fullName>
    </recommendedName>
</protein>
<comment type="caution">
    <text evidence="2">The sequence shown here is derived from an EMBL/GenBank/DDBJ whole genome shotgun (WGS) entry which is preliminary data.</text>
</comment>
<keyword evidence="1" id="KW-1133">Transmembrane helix</keyword>
<keyword evidence="1" id="KW-0472">Membrane</keyword>
<sequence>MDRPRGESGKYISKEEAENISEQDLPKLVHKSSTMTGALKKLKDASEEKTLDEPLLDIKVNNPLSRLYKLLNQLKKKQTTTITFRLGIPLIALPVLITAFAGLFFGLGKVTTQPKEKIVEVEKEPDFVNVSKAGLLKIMVGDAESTYYLIMPSGEAIKLNIPSSFNVSNYDGKRILATGKYYTKDQLIVVDSISGLEVLPLRPSPIPTQIPTPTPSEIVN</sequence>